<dbReference type="AlphaFoldDB" id="A0A6B2LQC8"/>
<name>A0A6B2LQC8_9EUKA</name>
<dbReference type="InterPro" id="IPR006722">
    <property type="entry name" value="Sedlin"/>
</dbReference>
<proteinExistence type="predicted"/>
<dbReference type="GO" id="GO:0006888">
    <property type="term" value="P:endoplasmic reticulum to Golgi vesicle-mediated transport"/>
    <property type="evidence" value="ECO:0007669"/>
    <property type="project" value="InterPro"/>
</dbReference>
<evidence type="ECO:0008006" key="2">
    <source>
        <dbReference type="Google" id="ProtNLM"/>
    </source>
</evidence>
<dbReference type="EMBL" id="GIBP01010275">
    <property type="protein sequence ID" value="NDV39244.1"/>
    <property type="molecule type" value="Transcribed_RNA"/>
</dbReference>
<protein>
    <recommendedName>
        <fullName evidence="2">Trafficking protein particle complex subunit</fullName>
    </recommendedName>
</protein>
<dbReference type="GO" id="GO:0005737">
    <property type="term" value="C:cytoplasm"/>
    <property type="evidence" value="ECO:0007669"/>
    <property type="project" value="GOC"/>
</dbReference>
<dbReference type="Pfam" id="PF04628">
    <property type="entry name" value="Sedlin_N"/>
    <property type="match status" value="1"/>
</dbReference>
<dbReference type="PANTHER" id="PTHR12403">
    <property type="entry name" value="TRAFFICKING PROTEIN PARTICLE COMPLEX SUBUNIT 2"/>
    <property type="match status" value="1"/>
</dbReference>
<sequence length="130" mass="15189">MVGKNDKPIYELEFDTRKGVPASETQLNQFIIHAALDVVDEMMWKNQTMFLKNVDQYKNNQFVSSFVCSGNVKFMLLHPPKNEDAIKAFFTEAHEYYLKILMNPFYSVNTPIESKLFDEKMKALVQKKLI</sequence>
<evidence type="ECO:0000313" key="1">
    <source>
        <dbReference type="EMBL" id="NDV39244.1"/>
    </source>
</evidence>
<dbReference type="InterPro" id="IPR011012">
    <property type="entry name" value="Longin-like_dom_sf"/>
</dbReference>
<dbReference type="Gene3D" id="3.30.450.70">
    <property type="match status" value="1"/>
</dbReference>
<dbReference type="SUPFAM" id="SSF64356">
    <property type="entry name" value="SNARE-like"/>
    <property type="match status" value="1"/>
</dbReference>
<reference evidence="1" key="1">
    <citation type="journal article" date="2020" name="J. Eukaryot. Microbiol.">
        <title>De novo Sequencing, Assembly and Annotation of the Transcriptome for the Free-Living Testate Amoeba Arcella intermedia.</title>
        <authorList>
            <person name="Ribeiro G.M."/>
            <person name="Porfirio-Sousa A.L."/>
            <person name="Maurer-Alcala X.X."/>
            <person name="Katz L.A."/>
            <person name="Lahr D.J.G."/>
        </authorList>
    </citation>
    <scope>NUCLEOTIDE SEQUENCE</scope>
</reference>
<dbReference type="CDD" id="cd14825">
    <property type="entry name" value="TRAPPC2_sedlin"/>
    <property type="match status" value="1"/>
</dbReference>
<organism evidence="1">
    <name type="scientific">Arcella intermedia</name>
    <dbReference type="NCBI Taxonomy" id="1963864"/>
    <lineage>
        <taxon>Eukaryota</taxon>
        <taxon>Amoebozoa</taxon>
        <taxon>Tubulinea</taxon>
        <taxon>Elardia</taxon>
        <taxon>Arcellinida</taxon>
        <taxon>Sphaerothecina</taxon>
        <taxon>Arcellidae</taxon>
        <taxon>Arcella</taxon>
    </lineage>
</organism>
<accession>A0A6B2LQC8</accession>